<protein>
    <submittedName>
        <fullName evidence="1">Uncharacterized protein</fullName>
    </submittedName>
</protein>
<name>A0A8I0T601_9GAMM</name>
<comment type="caution">
    <text evidence="1">The sequence shown here is derived from an EMBL/GenBank/DDBJ whole genome shotgun (WGS) entry which is preliminary data.</text>
</comment>
<organism evidence="1 2">
    <name type="scientific">Pseudoalteromonas peptidolytica F12-50-A1</name>
    <dbReference type="NCBI Taxonomy" id="1315280"/>
    <lineage>
        <taxon>Bacteria</taxon>
        <taxon>Pseudomonadati</taxon>
        <taxon>Pseudomonadota</taxon>
        <taxon>Gammaproteobacteria</taxon>
        <taxon>Alteromonadales</taxon>
        <taxon>Pseudoalteromonadaceae</taxon>
        <taxon>Pseudoalteromonas</taxon>
    </lineage>
</organism>
<gene>
    <name evidence="1" type="ORF">PPEP_b0350</name>
</gene>
<dbReference type="Proteomes" id="UP000660708">
    <property type="component" value="Unassembled WGS sequence"/>
</dbReference>
<evidence type="ECO:0000313" key="1">
    <source>
        <dbReference type="EMBL" id="MBE0348570.1"/>
    </source>
</evidence>
<dbReference type="AlphaFoldDB" id="A0A8I0T601"/>
<proteinExistence type="predicted"/>
<keyword evidence="2" id="KW-1185">Reference proteome</keyword>
<accession>A0A8I0T601</accession>
<reference evidence="1 2" key="1">
    <citation type="submission" date="2015-06" db="EMBL/GenBank/DDBJ databases">
        <title>Genome sequence of Pseudoalteromonas peptidolytica.</title>
        <authorList>
            <person name="Xie B.-B."/>
            <person name="Rong J.-C."/>
            <person name="Qin Q.-L."/>
            <person name="Zhang Y.-Z."/>
        </authorList>
    </citation>
    <scope>NUCLEOTIDE SEQUENCE [LARGE SCALE GENOMIC DNA]</scope>
    <source>
        <strain evidence="1 2">F12-50-A1</strain>
    </source>
</reference>
<evidence type="ECO:0000313" key="2">
    <source>
        <dbReference type="Proteomes" id="UP000660708"/>
    </source>
</evidence>
<dbReference type="EMBL" id="AQHF01000034">
    <property type="protein sequence ID" value="MBE0348570.1"/>
    <property type="molecule type" value="Genomic_DNA"/>
</dbReference>
<sequence length="37" mass="3895">MAAPMVLGSFLMHLLLVTKNAAEANVLTLLNIKGVTV</sequence>